<dbReference type="PROSITE" id="PS50850">
    <property type="entry name" value="MFS"/>
    <property type="match status" value="1"/>
</dbReference>
<dbReference type="PANTHER" id="PTHR23513">
    <property type="entry name" value="INTEGRAL MEMBRANE EFFLUX PROTEIN-RELATED"/>
    <property type="match status" value="1"/>
</dbReference>
<evidence type="ECO:0000256" key="1">
    <source>
        <dbReference type="ARBA" id="ARBA00004651"/>
    </source>
</evidence>
<dbReference type="AlphaFoldDB" id="A0A0V8JBJ3"/>
<dbReference type="InterPro" id="IPR011701">
    <property type="entry name" value="MFS"/>
</dbReference>
<dbReference type="Pfam" id="PF07690">
    <property type="entry name" value="MFS_1"/>
    <property type="match status" value="1"/>
</dbReference>
<evidence type="ECO:0000256" key="4">
    <source>
        <dbReference type="ARBA" id="ARBA00022692"/>
    </source>
</evidence>
<accession>A0A0V8JBJ3</accession>
<evidence type="ECO:0000256" key="6">
    <source>
        <dbReference type="ARBA" id="ARBA00023136"/>
    </source>
</evidence>
<evidence type="ECO:0000256" key="5">
    <source>
        <dbReference type="ARBA" id="ARBA00022989"/>
    </source>
</evidence>
<keyword evidence="4 7" id="KW-0812">Transmembrane</keyword>
<dbReference type="EMBL" id="LNQN01000001">
    <property type="protein sequence ID" value="KSU84347.1"/>
    <property type="molecule type" value="Genomic_DNA"/>
</dbReference>
<feature type="transmembrane region" description="Helical" evidence="7">
    <location>
        <begin position="61"/>
        <end position="83"/>
    </location>
</feature>
<name>A0A0V8JBJ3_9BACL</name>
<dbReference type="InterPro" id="IPR020846">
    <property type="entry name" value="MFS_dom"/>
</dbReference>
<feature type="domain" description="Major facilitator superfamily (MFS) profile" evidence="8">
    <location>
        <begin position="25"/>
        <end position="415"/>
    </location>
</feature>
<reference evidence="9 10" key="1">
    <citation type="journal article" date="2014" name="Antonie Van Leeuwenhoek">
        <title>Fictibacillus enclensis sp. nov., isolated from marine sediment.</title>
        <authorList>
            <person name="Dastager S.G."/>
            <person name="Mawlankar R."/>
            <person name="Srinivasan K."/>
            <person name="Tang S.K."/>
            <person name="Lee J.C."/>
            <person name="Ramana V.V."/>
            <person name="Shouche Y.S."/>
        </authorList>
    </citation>
    <scope>NUCLEOTIDE SEQUENCE [LARGE SCALE GENOMIC DNA]</scope>
    <source>
        <strain evidence="9 10">NIO-1003</strain>
    </source>
</reference>
<feature type="transmembrane region" description="Helical" evidence="7">
    <location>
        <begin position="390"/>
        <end position="410"/>
    </location>
</feature>
<dbReference type="Gene3D" id="1.20.1250.20">
    <property type="entry name" value="MFS general substrate transporter like domains"/>
    <property type="match status" value="1"/>
</dbReference>
<keyword evidence="3" id="KW-1003">Cell membrane</keyword>
<organism evidence="9 10">
    <name type="scientific">Fictibacillus enclensis</name>
    <dbReference type="NCBI Taxonomy" id="1017270"/>
    <lineage>
        <taxon>Bacteria</taxon>
        <taxon>Bacillati</taxon>
        <taxon>Bacillota</taxon>
        <taxon>Bacilli</taxon>
        <taxon>Bacillales</taxon>
        <taxon>Fictibacillaceae</taxon>
        <taxon>Fictibacillus</taxon>
    </lineage>
</organism>
<comment type="subcellular location">
    <subcellularLocation>
        <location evidence="1">Cell membrane</location>
        <topology evidence="1">Multi-pass membrane protein</topology>
    </subcellularLocation>
</comment>
<keyword evidence="6 7" id="KW-0472">Membrane</keyword>
<evidence type="ECO:0000256" key="2">
    <source>
        <dbReference type="ARBA" id="ARBA00022448"/>
    </source>
</evidence>
<evidence type="ECO:0000313" key="10">
    <source>
        <dbReference type="Proteomes" id="UP000054099"/>
    </source>
</evidence>
<proteinExistence type="predicted"/>
<dbReference type="GO" id="GO:0005886">
    <property type="term" value="C:plasma membrane"/>
    <property type="evidence" value="ECO:0007669"/>
    <property type="project" value="UniProtKB-SubCell"/>
</dbReference>
<keyword evidence="2" id="KW-0813">Transport</keyword>
<gene>
    <name evidence="9" type="ORF">AS030_01940</name>
</gene>
<keyword evidence="5 7" id="KW-1133">Transmembrane helix</keyword>
<feature type="transmembrane region" description="Helical" evidence="7">
    <location>
        <begin position="226"/>
        <end position="250"/>
    </location>
</feature>
<comment type="caution">
    <text evidence="9">The sequence shown here is derived from an EMBL/GenBank/DDBJ whole genome shotgun (WGS) entry which is preliminary data.</text>
</comment>
<feature type="transmembrane region" description="Helical" evidence="7">
    <location>
        <begin position="361"/>
        <end position="384"/>
    </location>
</feature>
<dbReference type="SUPFAM" id="SSF103473">
    <property type="entry name" value="MFS general substrate transporter"/>
    <property type="match status" value="1"/>
</dbReference>
<feature type="transmembrane region" description="Helical" evidence="7">
    <location>
        <begin position="26"/>
        <end position="46"/>
    </location>
</feature>
<feature type="transmembrane region" description="Helical" evidence="7">
    <location>
        <begin position="183"/>
        <end position="205"/>
    </location>
</feature>
<dbReference type="PANTHER" id="PTHR23513:SF6">
    <property type="entry name" value="MAJOR FACILITATOR SUPERFAMILY ASSOCIATED DOMAIN-CONTAINING PROTEIN"/>
    <property type="match status" value="1"/>
</dbReference>
<evidence type="ECO:0000256" key="7">
    <source>
        <dbReference type="SAM" id="Phobius"/>
    </source>
</evidence>
<feature type="transmembrane region" description="Helical" evidence="7">
    <location>
        <begin position="324"/>
        <end position="349"/>
    </location>
</feature>
<dbReference type="Proteomes" id="UP000054099">
    <property type="component" value="Unassembled WGS sequence"/>
</dbReference>
<protein>
    <recommendedName>
        <fullName evidence="8">Major facilitator superfamily (MFS) profile domain-containing protein</fullName>
    </recommendedName>
</protein>
<keyword evidence="10" id="KW-1185">Reference proteome</keyword>
<evidence type="ECO:0000256" key="3">
    <source>
        <dbReference type="ARBA" id="ARBA00022475"/>
    </source>
</evidence>
<dbReference type="GO" id="GO:0022857">
    <property type="term" value="F:transmembrane transporter activity"/>
    <property type="evidence" value="ECO:0007669"/>
    <property type="project" value="InterPro"/>
</dbReference>
<evidence type="ECO:0000259" key="8">
    <source>
        <dbReference type="PROSITE" id="PS50850"/>
    </source>
</evidence>
<sequence>MGTSLAHEPKTLRKHKFGGLLSNRQFLFLWIASTFTGLSFSIYLISETWFVLQALKAPSKLGIIMMLTTIPRVLLMSVGGVMADRLKRSHVIMITNSTRGLLVLGLALLILNSSMNLYLLGVFALLFGVLDAFFWPANQSMLPTLVKKEQIVRANSLVQTTNQLSLLTGPVIAGFMIKFGSFFGVFVCTSVLLFCSSILIGQIRYPDHPSTDNKQKEPVFRQLKEGIVYVKTVPYLLLTMATSIFVNLLLVGPLNIGLPLMVDQHLKGDVLSLSYLESSLALGMVAGAFLTGILNIKRKRPIISLSLIAVLSFLNIFLSQMTALWHGIILLSLAGVCLSTSNIIAPSLVQEMTEKRMMGRVQSLMSTASMGFIPLSFALVSALLSSGLPIDMIILYSSIALTVFVLTVLWRSKTIRTID</sequence>
<dbReference type="InterPro" id="IPR036259">
    <property type="entry name" value="MFS_trans_sf"/>
</dbReference>
<feature type="transmembrane region" description="Helical" evidence="7">
    <location>
        <begin position="302"/>
        <end position="318"/>
    </location>
</feature>
<evidence type="ECO:0000313" key="9">
    <source>
        <dbReference type="EMBL" id="KSU84347.1"/>
    </source>
</evidence>
<dbReference type="CDD" id="cd06173">
    <property type="entry name" value="MFS_MefA_like"/>
    <property type="match status" value="1"/>
</dbReference>
<feature type="transmembrane region" description="Helical" evidence="7">
    <location>
        <begin position="270"/>
        <end position="290"/>
    </location>
</feature>